<dbReference type="PANTHER" id="PTHR34473">
    <property type="entry name" value="UPF0699 TRANSMEMBRANE PROTEIN YDBS"/>
    <property type="match status" value="1"/>
</dbReference>
<dbReference type="PANTHER" id="PTHR34473:SF2">
    <property type="entry name" value="UPF0699 TRANSMEMBRANE PROTEIN YDBT"/>
    <property type="match status" value="1"/>
</dbReference>
<dbReference type="EMBL" id="FNCZ01000008">
    <property type="protein sequence ID" value="SDI23606.1"/>
    <property type="molecule type" value="Genomic_DNA"/>
</dbReference>
<reference evidence="4" key="1">
    <citation type="submission" date="2016-10" db="EMBL/GenBank/DDBJ databases">
        <authorList>
            <person name="Varghese N."/>
            <person name="Submissions S."/>
        </authorList>
    </citation>
    <scope>NUCLEOTIDE SEQUENCE [LARGE SCALE GENOMIC DNA]</scope>
    <source>
        <strain evidence="4">DSM 15363</strain>
    </source>
</reference>
<feature type="domain" description="YdbS-like PH" evidence="2">
    <location>
        <begin position="76"/>
        <end position="152"/>
    </location>
</feature>
<gene>
    <name evidence="3" type="ORF">SAMN04489796_108110</name>
</gene>
<dbReference type="STRING" id="262004.SAMN04489796_108110"/>
<dbReference type="OrthoDB" id="1049931at2"/>
<feature type="transmembrane region" description="Helical" evidence="1">
    <location>
        <begin position="17"/>
        <end position="44"/>
    </location>
</feature>
<evidence type="ECO:0000313" key="3">
    <source>
        <dbReference type="EMBL" id="SDI23606.1"/>
    </source>
</evidence>
<keyword evidence="1" id="KW-0472">Membrane</keyword>
<keyword evidence="4" id="KW-1185">Reference proteome</keyword>
<keyword evidence="1" id="KW-0812">Transmembrane</keyword>
<feature type="transmembrane region" description="Helical" evidence="1">
    <location>
        <begin position="194"/>
        <end position="211"/>
    </location>
</feature>
<feature type="transmembrane region" description="Helical" evidence="1">
    <location>
        <begin position="56"/>
        <end position="77"/>
    </location>
</feature>
<evidence type="ECO:0000259" key="2">
    <source>
        <dbReference type="Pfam" id="PF03703"/>
    </source>
</evidence>
<name>A0A1G8IXM6_9FLAO</name>
<dbReference type="Pfam" id="PF03703">
    <property type="entry name" value="bPH_2"/>
    <property type="match status" value="2"/>
</dbReference>
<protein>
    <submittedName>
        <fullName evidence="3">Putative membrane protein</fullName>
    </submittedName>
</protein>
<feature type="transmembrane region" description="Helical" evidence="1">
    <location>
        <begin position="237"/>
        <end position="261"/>
    </location>
</feature>
<dbReference type="Proteomes" id="UP000199492">
    <property type="component" value="Unassembled WGS sequence"/>
</dbReference>
<evidence type="ECO:0000313" key="4">
    <source>
        <dbReference type="Proteomes" id="UP000199492"/>
    </source>
</evidence>
<organism evidence="3 4">
    <name type="scientific">Winogradskyella thalassocola</name>
    <dbReference type="NCBI Taxonomy" id="262004"/>
    <lineage>
        <taxon>Bacteria</taxon>
        <taxon>Pseudomonadati</taxon>
        <taxon>Bacteroidota</taxon>
        <taxon>Flavobacteriia</taxon>
        <taxon>Flavobacteriales</taxon>
        <taxon>Flavobacteriaceae</taxon>
        <taxon>Winogradskyella</taxon>
    </lineage>
</organism>
<dbReference type="AlphaFoldDB" id="A0A1G8IXM6"/>
<dbReference type="InterPro" id="IPR005182">
    <property type="entry name" value="YdbS-like_PH"/>
</dbReference>
<dbReference type="RefSeq" id="WP_092469878.1">
    <property type="nucleotide sequence ID" value="NZ_FNCZ01000008.1"/>
</dbReference>
<sequence length="501" mass="56999">METTDFSQPIRQSAKGIIVIFAFNLVTFVKKFFVLFIAFGVSILRSKSIGNVTPTMMVLAVIGVLLIILIIAILKYLNFKFYLSKDDFHLATGIINKDNTIIPKSKIQNVYIKQNFLQQIINVVSVKIETAGDKKSEIEISALDKPTALLLKKKLFRKASSVSEELEQSESIEEPEVFFKVTPKRLLLEGLSQNHFKSFLLIFTFGFGLYSEFKDFLQELELEKHVEGLVELDEATILNLIITNVIILIGVVLISFLFSVVKTFIINFNLEVVEHQKTIEINKGLFNKVSLSLTPSRIQNLVITTNRVKQYFGLHTIAVKQAMVNVKQQKNFNIVALEKEQLDYLVNKLLSNYNDEQGDVAKPRPYFMRISALEMFLFGVVINGLSLAIFGIEMLWINAVFMPLAALYVYFAYKKAYYRISEDFVTIGSGVIDTTTNILEIHKIQSVKLKQTIFQRPRAIASLVISTASKSVTIPYISKSEAISIYNLLLYKVESQDRDWM</sequence>
<feature type="transmembrane region" description="Helical" evidence="1">
    <location>
        <begin position="372"/>
        <end position="390"/>
    </location>
</feature>
<dbReference type="PIRSF" id="PIRSF026631">
    <property type="entry name" value="UCP026631"/>
    <property type="match status" value="1"/>
</dbReference>
<evidence type="ECO:0000256" key="1">
    <source>
        <dbReference type="SAM" id="Phobius"/>
    </source>
</evidence>
<keyword evidence="1" id="KW-1133">Transmembrane helix</keyword>
<feature type="transmembrane region" description="Helical" evidence="1">
    <location>
        <begin position="396"/>
        <end position="413"/>
    </location>
</feature>
<feature type="domain" description="YdbS-like PH" evidence="2">
    <location>
        <begin position="413"/>
        <end position="488"/>
    </location>
</feature>
<dbReference type="InterPro" id="IPR014529">
    <property type="entry name" value="UCP026631"/>
</dbReference>
<proteinExistence type="predicted"/>
<accession>A0A1G8IXM6</accession>